<comment type="caution">
    <text evidence="3">The sequence shown here is derived from an EMBL/GenBank/DDBJ whole genome shotgun (WGS) entry which is preliminary data.</text>
</comment>
<dbReference type="RefSeq" id="WP_345654282.1">
    <property type="nucleotide sequence ID" value="NZ_BAABEP010000070.1"/>
</dbReference>
<sequence length="224" mass="21950">MSSSVRPAVASALAAPLLLLTASAVPAAALGGTAEDGTYYVKEAATGRCLAGARLATCGSEGTVWTVRSHGDGTVQFLQAGTERRCLALPATTAYPAAVRMDACDAEPGAPASPASPATPVTLPAPVGTPAATASPAAASSTSAAPGAPTVAAPSQAGASASPSQAGTPAAADPADRWRIEGWVDGPATIAHAYPPAGRLAVQGSVVRVSNNSSAMWVLEPVRK</sequence>
<feature type="region of interest" description="Disordered" evidence="1">
    <location>
        <begin position="106"/>
        <end position="174"/>
    </location>
</feature>
<evidence type="ECO:0008006" key="5">
    <source>
        <dbReference type="Google" id="ProtNLM"/>
    </source>
</evidence>
<feature type="compositionally biased region" description="Low complexity" evidence="1">
    <location>
        <begin position="108"/>
        <end position="172"/>
    </location>
</feature>
<evidence type="ECO:0000313" key="3">
    <source>
        <dbReference type="EMBL" id="GAA3756430.1"/>
    </source>
</evidence>
<evidence type="ECO:0000256" key="1">
    <source>
        <dbReference type="SAM" id="MobiDB-lite"/>
    </source>
</evidence>
<protein>
    <recommendedName>
        <fullName evidence="5">Ricin B lectin domain-containing protein</fullName>
    </recommendedName>
</protein>
<feature type="signal peptide" evidence="2">
    <location>
        <begin position="1"/>
        <end position="27"/>
    </location>
</feature>
<reference evidence="4" key="1">
    <citation type="journal article" date="2019" name="Int. J. Syst. Evol. Microbiol.">
        <title>The Global Catalogue of Microorganisms (GCM) 10K type strain sequencing project: providing services to taxonomists for standard genome sequencing and annotation.</title>
        <authorList>
            <consortium name="The Broad Institute Genomics Platform"/>
            <consortium name="The Broad Institute Genome Sequencing Center for Infectious Disease"/>
            <person name="Wu L."/>
            <person name="Ma J."/>
        </authorList>
    </citation>
    <scope>NUCLEOTIDE SEQUENCE [LARGE SCALE GENOMIC DNA]</scope>
    <source>
        <strain evidence="4">JCM 30846</strain>
    </source>
</reference>
<organism evidence="3 4">
    <name type="scientific">Streptomyces tremellae</name>
    <dbReference type="NCBI Taxonomy" id="1124239"/>
    <lineage>
        <taxon>Bacteria</taxon>
        <taxon>Bacillati</taxon>
        <taxon>Actinomycetota</taxon>
        <taxon>Actinomycetes</taxon>
        <taxon>Kitasatosporales</taxon>
        <taxon>Streptomycetaceae</taxon>
        <taxon>Streptomyces</taxon>
    </lineage>
</organism>
<gene>
    <name evidence="3" type="ORF">GCM10023082_59400</name>
</gene>
<dbReference type="EMBL" id="BAABEP010000070">
    <property type="protein sequence ID" value="GAA3756430.1"/>
    <property type="molecule type" value="Genomic_DNA"/>
</dbReference>
<feature type="chain" id="PRO_5046099650" description="Ricin B lectin domain-containing protein" evidence="2">
    <location>
        <begin position="28"/>
        <end position="224"/>
    </location>
</feature>
<name>A0ABP7G5P8_9ACTN</name>
<evidence type="ECO:0000256" key="2">
    <source>
        <dbReference type="SAM" id="SignalP"/>
    </source>
</evidence>
<keyword evidence="2" id="KW-0732">Signal</keyword>
<evidence type="ECO:0000313" key="4">
    <source>
        <dbReference type="Proteomes" id="UP001499884"/>
    </source>
</evidence>
<dbReference type="Proteomes" id="UP001499884">
    <property type="component" value="Unassembled WGS sequence"/>
</dbReference>
<proteinExistence type="predicted"/>
<keyword evidence="4" id="KW-1185">Reference proteome</keyword>
<accession>A0ABP7G5P8</accession>